<dbReference type="Proteomes" id="UP000095286">
    <property type="component" value="Unplaced"/>
</dbReference>
<sequence>MWFTLDPATYHKYYNCNVLTDQEWQLYIRPNLDIALLYFIPGLIYLILYIPTLLVITTAEFQKNTSYILMTFISIADVIALPCGSIFTAYNAFKGYSFCHIGLPSYLISVLALPMWYIASSLTVILGLNRCLDFINPDLADFLFSDKKVYIWIAFAYLFGICLMLFLPVPVFSDMAFFFDPYFGIDKVNAIFDSNYQNIPHDIFNIVVVGSLFCVYSILCIYVLIQYYKNHKISLTTFQTKMFIQSLIITGFSTIAASIYVYMNYFPVNRYLLIIAHMAFQGSHGVTALTCMILNNTVKRTFYKNYFPGWLKGSEITIINVTPATLNANIK</sequence>
<name>A0AC35UDI3_9BILA</name>
<evidence type="ECO:0000313" key="2">
    <source>
        <dbReference type="WBParaSite" id="RSKR_0001006533.1"/>
    </source>
</evidence>
<reference evidence="2" key="1">
    <citation type="submission" date="2016-11" db="UniProtKB">
        <authorList>
            <consortium name="WormBaseParasite"/>
        </authorList>
    </citation>
    <scope>IDENTIFICATION</scope>
    <source>
        <strain evidence="2">KR3021</strain>
    </source>
</reference>
<dbReference type="WBParaSite" id="RSKR_0001006533.1">
    <property type="protein sequence ID" value="RSKR_0001006533.1"/>
    <property type="gene ID" value="RSKR_0001006533"/>
</dbReference>
<proteinExistence type="predicted"/>
<accession>A0AC35UDI3</accession>
<protein>
    <submittedName>
        <fullName evidence="2">Serpentine Receptor, class T</fullName>
    </submittedName>
</protein>
<organism evidence="1 2">
    <name type="scientific">Rhabditophanes sp. KR3021</name>
    <dbReference type="NCBI Taxonomy" id="114890"/>
    <lineage>
        <taxon>Eukaryota</taxon>
        <taxon>Metazoa</taxon>
        <taxon>Ecdysozoa</taxon>
        <taxon>Nematoda</taxon>
        <taxon>Chromadorea</taxon>
        <taxon>Rhabditida</taxon>
        <taxon>Tylenchina</taxon>
        <taxon>Panagrolaimomorpha</taxon>
        <taxon>Strongyloidoidea</taxon>
        <taxon>Alloionematidae</taxon>
        <taxon>Rhabditophanes</taxon>
    </lineage>
</organism>
<evidence type="ECO:0000313" key="1">
    <source>
        <dbReference type="Proteomes" id="UP000095286"/>
    </source>
</evidence>